<organism evidence="1 2">
    <name type="scientific">Cellulosilyticum lentocellum (strain ATCC 49066 / DSM 5427 / NCIMB 11756 / RHM5)</name>
    <name type="common">Clostridium lentocellum</name>
    <dbReference type="NCBI Taxonomy" id="642492"/>
    <lineage>
        <taxon>Bacteria</taxon>
        <taxon>Bacillati</taxon>
        <taxon>Bacillota</taxon>
        <taxon>Clostridia</taxon>
        <taxon>Lachnospirales</taxon>
        <taxon>Cellulosilyticaceae</taxon>
        <taxon>Cellulosilyticum</taxon>
    </lineage>
</organism>
<dbReference type="EMBL" id="CP002582">
    <property type="protein sequence ID" value="ADZ84806.1"/>
    <property type="molecule type" value="Genomic_DNA"/>
</dbReference>
<dbReference type="Proteomes" id="UP000008467">
    <property type="component" value="Chromosome"/>
</dbReference>
<sequence>MGKMMSILEKYKFVEKDTSTTDEEVSSFATSEEAVEVTPEIETEETIKVQEIIEEPPTMPNPISEEDIKKAATYDRHLSIKEIYTQYDLDTVAVTDSVYLLENLINALPAELPDFVKKTTVNNIIKASAMNIDKLLDDGHTRSTKLKGFIDEYTTANLNDIEKLKQEIDRLNAIIAEYHQQVRLKEKLIQEETTLVETEETRIHNILNFFKN</sequence>
<evidence type="ECO:0000313" key="1">
    <source>
        <dbReference type="EMBL" id="ADZ84806.1"/>
    </source>
</evidence>
<gene>
    <name evidence="1" type="ordered locus">Clole_3111</name>
</gene>
<dbReference type="HOGENOM" id="CLU_1297948_0_0_9"/>
<accession>F2JP67</accession>
<proteinExistence type="predicted"/>
<dbReference type="RefSeq" id="WP_013658084.1">
    <property type="nucleotide sequence ID" value="NC_015275.1"/>
</dbReference>
<dbReference type="eggNOG" id="ENOG503248G">
    <property type="taxonomic scope" value="Bacteria"/>
</dbReference>
<protein>
    <submittedName>
        <fullName evidence="1">Uncharacterized protein</fullName>
    </submittedName>
</protein>
<evidence type="ECO:0000313" key="2">
    <source>
        <dbReference type="Proteomes" id="UP000008467"/>
    </source>
</evidence>
<dbReference type="AlphaFoldDB" id="F2JP67"/>
<dbReference type="KEGG" id="cle:Clole_3111"/>
<keyword evidence="2" id="KW-1185">Reference proteome</keyword>
<name>F2JP67_CELLD</name>
<reference evidence="1 2" key="1">
    <citation type="journal article" date="2011" name="J. Bacteriol.">
        <title>Complete genome sequence of the cellulose-degrading bacterium Cellulosilyticum lentocellum.</title>
        <authorList>
            <consortium name="US DOE Joint Genome Institute"/>
            <person name="Miller D.A."/>
            <person name="Suen G."/>
            <person name="Bruce D."/>
            <person name="Copeland A."/>
            <person name="Cheng J.F."/>
            <person name="Detter C."/>
            <person name="Goodwin L.A."/>
            <person name="Han C.S."/>
            <person name="Hauser L.J."/>
            <person name="Land M.L."/>
            <person name="Lapidus A."/>
            <person name="Lucas S."/>
            <person name="Meincke L."/>
            <person name="Pitluck S."/>
            <person name="Tapia R."/>
            <person name="Teshima H."/>
            <person name="Woyke T."/>
            <person name="Fox B.G."/>
            <person name="Angert E.R."/>
            <person name="Currie C.R."/>
        </authorList>
    </citation>
    <scope>NUCLEOTIDE SEQUENCE [LARGE SCALE GENOMIC DNA]</scope>
    <source>
        <strain evidence="2">ATCC 49066 / DSM 5427 / NCIMB 11756 / RHM5</strain>
    </source>
</reference>